<dbReference type="EMBL" id="BSXS01001641">
    <property type="protein sequence ID" value="GME76798.1"/>
    <property type="molecule type" value="Genomic_DNA"/>
</dbReference>
<evidence type="ECO:0000313" key="2">
    <source>
        <dbReference type="Proteomes" id="UP001165064"/>
    </source>
</evidence>
<keyword evidence="2" id="KW-1185">Reference proteome</keyword>
<reference evidence="1" key="1">
    <citation type="submission" date="2023-04" db="EMBL/GenBank/DDBJ databases">
        <title>Ambrosiozyma monospora NBRC 10751.</title>
        <authorList>
            <person name="Ichikawa N."/>
            <person name="Sato H."/>
            <person name="Tonouchi N."/>
        </authorList>
    </citation>
    <scope>NUCLEOTIDE SEQUENCE</scope>
    <source>
        <strain evidence="1">NBRC 10751</strain>
    </source>
</reference>
<gene>
    <name evidence="1" type="ORF">Amon02_000276500</name>
</gene>
<evidence type="ECO:0000313" key="1">
    <source>
        <dbReference type="EMBL" id="GME76798.1"/>
    </source>
</evidence>
<proteinExistence type="predicted"/>
<name>A0ACB5SYL4_AMBMO</name>
<accession>A0ACB5SYL4</accession>
<dbReference type="Proteomes" id="UP001165064">
    <property type="component" value="Unassembled WGS sequence"/>
</dbReference>
<protein>
    <submittedName>
        <fullName evidence="1">Unnamed protein product</fullName>
    </submittedName>
</protein>
<comment type="caution">
    <text evidence="1">The sequence shown here is derived from an EMBL/GenBank/DDBJ whole genome shotgun (WGS) entry which is preliminary data.</text>
</comment>
<organism evidence="1 2">
    <name type="scientific">Ambrosiozyma monospora</name>
    <name type="common">Yeast</name>
    <name type="synonym">Endomycopsis monosporus</name>
    <dbReference type="NCBI Taxonomy" id="43982"/>
    <lineage>
        <taxon>Eukaryota</taxon>
        <taxon>Fungi</taxon>
        <taxon>Dikarya</taxon>
        <taxon>Ascomycota</taxon>
        <taxon>Saccharomycotina</taxon>
        <taxon>Pichiomycetes</taxon>
        <taxon>Pichiales</taxon>
        <taxon>Pichiaceae</taxon>
        <taxon>Ambrosiozyma</taxon>
    </lineage>
</organism>
<sequence length="188" mass="20672">MSFSKNNGQVPPPSPNTATDLTRPKHIRTSSRTSSKSRKSHNNYQNVKEEEFDALGFLHEDDSDSSLSAGFSNTFNDNRRFHEAKGPKRSRSPPMVDPKAPMSPAANQRKPRNKGKGKFRDMSNFPSSAPTIGGRANVGPGSGAYKPIMRPPSSSQTVPKVNNNPPRPPLTNTKRHGIQQVFDQSFSN</sequence>